<dbReference type="InterPro" id="IPR052016">
    <property type="entry name" value="Bact_Sigma-Reg"/>
</dbReference>
<name>A0ABZ1TMP9_STRVG</name>
<dbReference type="PANTHER" id="PTHR43156">
    <property type="entry name" value="STAGE II SPORULATION PROTEIN E-RELATED"/>
    <property type="match status" value="1"/>
</dbReference>
<dbReference type="SUPFAM" id="SSF81606">
    <property type="entry name" value="PP2C-like"/>
    <property type="match status" value="1"/>
</dbReference>
<feature type="domain" description="PPM-type phosphatase" evidence="2">
    <location>
        <begin position="167"/>
        <end position="382"/>
    </location>
</feature>
<gene>
    <name evidence="3" type="ORF">OG517_37505</name>
</gene>
<evidence type="ECO:0000313" key="4">
    <source>
        <dbReference type="Proteomes" id="UP001432039"/>
    </source>
</evidence>
<dbReference type="EMBL" id="CP108090">
    <property type="protein sequence ID" value="WUQ16666.1"/>
    <property type="molecule type" value="Genomic_DNA"/>
</dbReference>
<dbReference type="SMART" id="SM00331">
    <property type="entry name" value="PP2C_SIG"/>
    <property type="match status" value="1"/>
</dbReference>
<dbReference type="Pfam" id="PF07228">
    <property type="entry name" value="SpoIIE"/>
    <property type="match status" value="1"/>
</dbReference>
<dbReference type="Gene3D" id="3.60.40.10">
    <property type="entry name" value="PPM-type phosphatase domain"/>
    <property type="match status" value="1"/>
</dbReference>
<proteinExistence type="predicted"/>
<keyword evidence="4" id="KW-1185">Reference proteome</keyword>
<dbReference type="InterPro" id="IPR036457">
    <property type="entry name" value="PPM-type-like_dom_sf"/>
</dbReference>
<dbReference type="RefSeq" id="WP_328964925.1">
    <property type="nucleotide sequence ID" value="NZ_CP108090.1"/>
</dbReference>
<evidence type="ECO:0000313" key="3">
    <source>
        <dbReference type="EMBL" id="WUQ16666.1"/>
    </source>
</evidence>
<dbReference type="Proteomes" id="UP001432039">
    <property type="component" value="Chromosome"/>
</dbReference>
<accession>A0ABZ1TMP9</accession>
<reference evidence="3" key="1">
    <citation type="submission" date="2022-10" db="EMBL/GenBank/DDBJ databases">
        <title>The complete genomes of actinobacterial strains from the NBC collection.</title>
        <authorList>
            <person name="Joergensen T.S."/>
            <person name="Alvarez Arevalo M."/>
            <person name="Sterndorff E.B."/>
            <person name="Faurdal D."/>
            <person name="Vuksanovic O."/>
            <person name="Mourched A.-S."/>
            <person name="Charusanti P."/>
            <person name="Shaw S."/>
            <person name="Blin K."/>
            <person name="Weber T."/>
        </authorList>
    </citation>
    <scope>NUCLEOTIDE SEQUENCE</scope>
    <source>
        <strain evidence="3">NBC_00248</strain>
    </source>
</reference>
<sequence>MTEGNAVERALRDAAPHRLFETVRDVLSREHGARSAELLMADYASARLQPVTAQPFTAESVSAYNGPEGRAFGSQEPHVVTQEDGVTVHLPVSVRGDRLGVLSVHYAAGAYGPGLLGPLRDAAAALAHEILVADRDTDVFLMARRARRLTLAAEMQWQLLPGRSCSRPEYDLGGQLEPAYAVFGDSFDWSASADHLTLTVNNGMGEGIDAALLTSLAVSALRNARRAGLDLADQASLADQALYGQYQGRLHLAMLLLRFSLDTGEVDVIDAGSPRLWRLRGGAVEQVPLEAQLPLGMFEDTVYTVQRFRVLPGDRLFFLSDGVYDVLSPAGDPYSRHALARAVMNTRLLPPSQVPRALLEELAAHRGGIEAADDAMVVCLDWHGRPGTEPDRS</sequence>
<protein>
    <submittedName>
        <fullName evidence="3">Serine/threonine-protein phosphatase</fullName>
    </submittedName>
</protein>
<organism evidence="3 4">
    <name type="scientific">Streptomyces virginiae</name>
    <name type="common">Streptomyces cinnamonensis</name>
    <dbReference type="NCBI Taxonomy" id="1961"/>
    <lineage>
        <taxon>Bacteria</taxon>
        <taxon>Bacillati</taxon>
        <taxon>Actinomycetota</taxon>
        <taxon>Actinomycetes</taxon>
        <taxon>Kitasatosporales</taxon>
        <taxon>Streptomycetaceae</taxon>
        <taxon>Streptomyces</taxon>
    </lineage>
</organism>
<evidence type="ECO:0000256" key="1">
    <source>
        <dbReference type="ARBA" id="ARBA00022801"/>
    </source>
</evidence>
<dbReference type="PANTHER" id="PTHR43156:SF2">
    <property type="entry name" value="STAGE II SPORULATION PROTEIN E"/>
    <property type="match status" value="1"/>
</dbReference>
<keyword evidence="1" id="KW-0378">Hydrolase</keyword>
<dbReference type="InterPro" id="IPR001932">
    <property type="entry name" value="PPM-type_phosphatase-like_dom"/>
</dbReference>
<evidence type="ECO:0000259" key="2">
    <source>
        <dbReference type="SMART" id="SM00331"/>
    </source>
</evidence>